<evidence type="ECO:0000313" key="3">
    <source>
        <dbReference type="Proteomes" id="UP000823597"/>
    </source>
</evidence>
<feature type="signal peptide" evidence="1">
    <location>
        <begin position="1"/>
        <end position="20"/>
    </location>
</feature>
<organism evidence="2 3">
    <name type="scientific">Candidatus Merdivivens pullistercoris</name>
    <dbReference type="NCBI Taxonomy" id="2840873"/>
    <lineage>
        <taxon>Bacteria</taxon>
        <taxon>Pseudomonadati</taxon>
        <taxon>Bacteroidota</taxon>
        <taxon>Bacteroidia</taxon>
        <taxon>Bacteroidales</taxon>
        <taxon>Muribaculaceae</taxon>
        <taxon>Muribaculaceae incertae sedis</taxon>
        <taxon>Candidatus Merdivivens</taxon>
    </lineage>
</organism>
<protein>
    <submittedName>
        <fullName evidence="2">Uncharacterized protein</fullName>
    </submittedName>
</protein>
<keyword evidence="1" id="KW-0732">Signal</keyword>
<accession>A0A9D9I3T2</accession>
<sequence length="130" mass="15247">MKHILITLVLSLSIYSLSLAQDNNTTITGQDNPNATYRLYPTTNVWTFLKLNTQDGRIWQVQYDVKDNNRFEVYLNLTPLAFGSEKKNGRFTLYPTQNIWTFILLDTINGKTWQVQWSQESEKRFIIPIL</sequence>
<proteinExistence type="predicted"/>
<dbReference type="Proteomes" id="UP000823597">
    <property type="component" value="Unassembled WGS sequence"/>
</dbReference>
<gene>
    <name evidence="2" type="ORF">IAB93_05495</name>
</gene>
<feature type="chain" id="PRO_5038833298" evidence="1">
    <location>
        <begin position="21"/>
        <end position="130"/>
    </location>
</feature>
<comment type="caution">
    <text evidence="2">The sequence shown here is derived from an EMBL/GenBank/DDBJ whole genome shotgun (WGS) entry which is preliminary data.</text>
</comment>
<evidence type="ECO:0000313" key="2">
    <source>
        <dbReference type="EMBL" id="MBO8465434.1"/>
    </source>
</evidence>
<reference evidence="2" key="1">
    <citation type="submission" date="2020-10" db="EMBL/GenBank/DDBJ databases">
        <authorList>
            <person name="Gilroy R."/>
        </authorList>
    </citation>
    <scope>NUCLEOTIDE SEQUENCE</scope>
    <source>
        <strain evidence="2">10037</strain>
    </source>
</reference>
<evidence type="ECO:0000256" key="1">
    <source>
        <dbReference type="SAM" id="SignalP"/>
    </source>
</evidence>
<reference evidence="2" key="2">
    <citation type="journal article" date="2021" name="PeerJ">
        <title>Extensive microbial diversity within the chicken gut microbiome revealed by metagenomics and culture.</title>
        <authorList>
            <person name="Gilroy R."/>
            <person name="Ravi A."/>
            <person name="Getino M."/>
            <person name="Pursley I."/>
            <person name="Horton D.L."/>
            <person name="Alikhan N.F."/>
            <person name="Baker D."/>
            <person name="Gharbi K."/>
            <person name="Hall N."/>
            <person name="Watson M."/>
            <person name="Adriaenssens E.M."/>
            <person name="Foster-Nyarko E."/>
            <person name="Jarju S."/>
            <person name="Secka A."/>
            <person name="Antonio M."/>
            <person name="Oren A."/>
            <person name="Chaudhuri R.R."/>
            <person name="La Ragione R."/>
            <person name="Hildebrand F."/>
            <person name="Pallen M.J."/>
        </authorList>
    </citation>
    <scope>NUCLEOTIDE SEQUENCE</scope>
    <source>
        <strain evidence="2">10037</strain>
    </source>
</reference>
<dbReference type="EMBL" id="JADIME010000057">
    <property type="protein sequence ID" value="MBO8465434.1"/>
    <property type="molecule type" value="Genomic_DNA"/>
</dbReference>
<dbReference type="AlphaFoldDB" id="A0A9D9I3T2"/>
<name>A0A9D9I3T2_9BACT</name>